<reference evidence="1" key="1">
    <citation type="submission" date="2011-04" db="EMBL/GenBank/DDBJ databases">
        <title>Evolution of plant cell wall degrading machinery underlies the functional diversity of forest fungi.</title>
        <authorList>
            <consortium name="US DOE Joint Genome Institute (JGI-PGF)"/>
            <person name="Eastwood D.C."/>
            <person name="Floudas D."/>
            <person name="Binder M."/>
            <person name="Majcherczyk A."/>
            <person name="Schneider P."/>
            <person name="Aerts A."/>
            <person name="Asiegbu F.O."/>
            <person name="Baker S.E."/>
            <person name="Barry K."/>
            <person name="Bendiksby M."/>
            <person name="Blumentritt M."/>
            <person name="Coutinho P.M."/>
            <person name="Cullen D."/>
            <person name="Cullen D."/>
            <person name="Gathman A."/>
            <person name="Goodell B."/>
            <person name="Henrissat B."/>
            <person name="Ihrmark K."/>
            <person name="Kauserud H."/>
            <person name="Kohler A."/>
            <person name="LaButti K."/>
            <person name="Lapidus A."/>
            <person name="Lavin J.L."/>
            <person name="Lee Y.-H."/>
            <person name="Lindquist E."/>
            <person name="Lilly W."/>
            <person name="Lucas S."/>
            <person name="Morin E."/>
            <person name="Murat C."/>
            <person name="Oguiza J.A."/>
            <person name="Park J."/>
            <person name="Pisabarro A.G."/>
            <person name="Riley R."/>
            <person name="Rosling A."/>
            <person name="Salamov A."/>
            <person name="Schmidt O."/>
            <person name="Schmutz J."/>
            <person name="Skrede I."/>
            <person name="Stenlid J."/>
            <person name="Wiebenga A."/>
            <person name="Xie X."/>
            <person name="Kues U."/>
            <person name="Hibbett D.S."/>
            <person name="Hoffmeister D."/>
            <person name="Hogberg N."/>
            <person name="Martin F."/>
            <person name="Grigoriev I.V."/>
            <person name="Watkinson S.C."/>
        </authorList>
    </citation>
    <scope>NUCLEOTIDE SEQUENCE</scope>
    <source>
        <strain evidence="1">S7.9</strain>
    </source>
</reference>
<gene>
    <name evidence="1" type="ORF">SERLADRAFT_470457</name>
</gene>
<dbReference type="HOGENOM" id="CLU_1816979_0_0_1"/>
<name>F8NZC0_SERL9</name>
<dbReference type="KEGG" id="sla:SERLADRAFT_470457"/>
<evidence type="ECO:0000313" key="1">
    <source>
        <dbReference type="EMBL" id="EGO23940.1"/>
    </source>
</evidence>
<dbReference type="GeneID" id="18819764"/>
<dbReference type="Proteomes" id="UP000008064">
    <property type="component" value="Unassembled WGS sequence"/>
</dbReference>
<proteinExistence type="predicted"/>
<protein>
    <submittedName>
        <fullName evidence="1">Uncharacterized protein</fullName>
    </submittedName>
</protein>
<organism>
    <name type="scientific">Serpula lacrymans var. lacrymans (strain S7.9)</name>
    <name type="common">Dry rot fungus</name>
    <dbReference type="NCBI Taxonomy" id="578457"/>
    <lineage>
        <taxon>Eukaryota</taxon>
        <taxon>Fungi</taxon>
        <taxon>Dikarya</taxon>
        <taxon>Basidiomycota</taxon>
        <taxon>Agaricomycotina</taxon>
        <taxon>Agaricomycetes</taxon>
        <taxon>Agaricomycetidae</taxon>
        <taxon>Boletales</taxon>
        <taxon>Coniophorineae</taxon>
        <taxon>Serpulaceae</taxon>
        <taxon>Serpula</taxon>
    </lineage>
</organism>
<accession>F8NZC0</accession>
<dbReference type="AlphaFoldDB" id="F8NZC0"/>
<sequence length="142" mass="16237">MRGDLGPTPLLAHSAVTLDPSAGTQIFHYMSLPRNMYTLSSDFPSCLSAPDFFRWSNGGRGLNCRKTTFQLEQGIKISTRRISTVVLYSRSLHEPRTAFSRIKHRRPGAMPIQISPSIKIYRSQFNERRLLSVKHWLSIFRA</sequence>
<dbReference type="EMBL" id="GL945435">
    <property type="protein sequence ID" value="EGO23940.1"/>
    <property type="molecule type" value="Genomic_DNA"/>
</dbReference>
<dbReference type="RefSeq" id="XP_007319702.1">
    <property type="nucleotide sequence ID" value="XM_007319640.1"/>
</dbReference>